<proteinExistence type="predicted"/>
<evidence type="ECO:0000313" key="1">
    <source>
        <dbReference type="EMBL" id="KAH7661989.1"/>
    </source>
</evidence>
<keyword evidence="2" id="KW-1185">Reference proteome</keyword>
<name>A0ACB7UNM1_DIOAL</name>
<dbReference type="EMBL" id="CM037025">
    <property type="protein sequence ID" value="KAH7661989.1"/>
    <property type="molecule type" value="Genomic_DNA"/>
</dbReference>
<reference evidence="2" key="1">
    <citation type="journal article" date="2022" name="Nat. Commun.">
        <title>Chromosome evolution and the genetic basis of agronomically important traits in greater yam.</title>
        <authorList>
            <person name="Bredeson J.V."/>
            <person name="Lyons J.B."/>
            <person name="Oniyinde I.O."/>
            <person name="Okereke N.R."/>
            <person name="Kolade O."/>
            <person name="Nnabue I."/>
            <person name="Nwadili C.O."/>
            <person name="Hribova E."/>
            <person name="Parker M."/>
            <person name="Nwogha J."/>
            <person name="Shu S."/>
            <person name="Carlson J."/>
            <person name="Kariba R."/>
            <person name="Muthemba S."/>
            <person name="Knop K."/>
            <person name="Barton G.J."/>
            <person name="Sherwood A.V."/>
            <person name="Lopez-Montes A."/>
            <person name="Asiedu R."/>
            <person name="Jamnadass R."/>
            <person name="Muchugi A."/>
            <person name="Goodstein D."/>
            <person name="Egesi C.N."/>
            <person name="Featherston J."/>
            <person name="Asfaw A."/>
            <person name="Simpson G.G."/>
            <person name="Dolezel J."/>
            <person name="Hendre P.S."/>
            <person name="Van Deynze A."/>
            <person name="Kumar P.L."/>
            <person name="Obidiegwu J.E."/>
            <person name="Bhattacharjee R."/>
            <person name="Rokhsar D.S."/>
        </authorList>
    </citation>
    <scope>NUCLEOTIDE SEQUENCE [LARGE SCALE GENOMIC DNA]</scope>
    <source>
        <strain evidence="2">cv. TDa95/00328</strain>
    </source>
</reference>
<evidence type="ECO:0000313" key="2">
    <source>
        <dbReference type="Proteomes" id="UP000827976"/>
    </source>
</evidence>
<protein>
    <submittedName>
        <fullName evidence="1">Ubiquitin-like protein</fullName>
    </submittedName>
</protein>
<gene>
    <name evidence="1" type="ORF">IHE45_15G100900</name>
</gene>
<sequence length="99" mass="11376">MRLGVENLAGRLFNVEVEDEADVAALKKEIASNDDEIQESRVLLILSDSNELVMDDDRRKVKDYGVEDGSIIYLFFSIDEPIQWPEIYEEKFTSLFSQA</sequence>
<dbReference type="Proteomes" id="UP000827976">
    <property type="component" value="Chromosome 15"/>
</dbReference>
<organism evidence="1 2">
    <name type="scientific">Dioscorea alata</name>
    <name type="common">Purple yam</name>
    <dbReference type="NCBI Taxonomy" id="55571"/>
    <lineage>
        <taxon>Eukaryota</taxon>
        <taxon>Viridiplantae</taxon>
        <taxon>Streptophyta</taxon>
        <taxon>Embryophyta</taxon>
        <taxon>Tracheophyta</taxon>
        <taxon>Spermatophyta</taxon>
        <taxon>Magnoliopsida</taxon>
        <taxon>Liliopsida</taxon>
        <taxon>Dioscoreales</taxon>
        <taxon>Dioscoreaceae</taxon>
        <taxon>Dioscorea</taxon>
    </lineage>
</organism>
<comment type="caution">
    <text evidence="1">The sequence shown here is derived from an EMBL/GenBank/DDBJ whole genome shotgun (WGS) entry which is preliminary data.</text>
</comment>
<accession>A0ACB7UNM1</accession>